<keyword evidence="1" id="KW-0472">Membrane</keyword>
<protein>
    <submittedName>
        <fullName evidence="2">Uncharacterized protein</fullName>
    </submittedName>
</protein>
<accession>A0A1I4GFV7</accession>
<gene>
    <name evidence="2" type="ORF">SAMN05216438_10414</name>
</gene>
<evidence type="ECO:0000313" key="3">
    <source>
        <dbReference type="Proteomes" id="UP000181969"/>
    </source>
</evidence>
<keyword evidence="1" id="KW-0812">Transmembrane</keyword>
<dbReference type="Proteomes" id="UP000181969">
    <property type="component" value="Unassembled WGS sequence"/>
</dbReference>
<dbReference type="AlphaFoldDB" id="A0A1I4GFV7"/>
<keyword evidence="1" id="KW-1133">Transmembrane helix</keyword>
<dbReference type="EMBL" id="FOTJ01000004">
    <property type="protein sequence ID" value="SFL28938.1"/>
    <property type="molecule type" value="Genomic_DNA"/>
</dbReference>
<dbReference type="PROSITE" id="PS51257">
    <property type="entry name" value="PROKAR_LIPOPROTEIN"/>
    <property type="match status" value="1"/>
</dbReference>
<proteinExistence type="predicted"/>
<organism evidence="2 3">
    <name type="scientific">Lactococcus garvieae</name>
    <dbReference type="NCBI Taxonomy" id="1363"/>
    <lineage>
        <taxon>Bacteria</taxon>
        <taxon>Bacillati</taxon>
        <taxon>Bacillota</taxon>
        <taxon>Bacilli</taxon>
        <taxon>Lactobacillales</taxon>
        <taxon>Streptococcaceae</taxon>
        <taxon>Lactococcus</taxon>
    </lineage>
</organism>
<evidence type="ECO:0000313" key="2">
    <source>
        <dbReference type="EMBL" id="SFL28938.1"/>
    </source>
</evidence>
<feature type="transmembrane region" description="Helical" evidence="1">
    <location>
        <begin position="12"/>
        <end position="40"/>
    </location>
</feature>
<evidence type="ECO:0000256" key="1">
    <source>
        <dbReference type="SAM" id="Phobius"/>
    </source>
</evidence>
<sequence>MKKLNLFSMIVLMIFLAPVILVGSIFAILLLAGCIDWWLAAFGLVPDGSMTVYVVTVAIIVVIVIALIVYSITHDYLIEKERNQHF</sequence>
<reference evidence="2 3" key="1">
    <citation type="submission" date="2016-10" db="EMBL/GenBank/DDBJ databases">
        <authorList>
            <person name="de Groot N.N."/>
        </authorList>
    </citation>
    <scope>NUCLEOTIDE SEQUENCE [LARGE SCALE GENOMIC DNA]</scope>
    <source>
        <strain evidence="2 3">M79</strain>
    </source>
</reference>
<name>A0A1I4GFV7_9LACT</name>
<feature type="transmembrane region" description="Helical" evidence="1">
    <location>
        <begin position="52"/>
        <end position="72"/>
    </location>
</feature>